<comment type="caution">
    <text evidence="2">The sequence shown here is derived from an EMBL/GenBank/DDBJ whole genome shotgun (WGS) entry which is preliminary data.</text>
</comment>
<evidence type="ECO:0000313" key="2">
    <source>
        <dbReference type="EMBL" id="OBA90230.1"/>
    </source>
</evidence>
<dbReference type="Proteomes" id="UP000093962">
    <property type="component" value="Unassembled WGS sequence"/>
</dbReference>
<reference evidence="2 3" key="1">
    <citation type="submission" date="2016-06" db="EMBL/GenBank/DDBJ databases">
        <authorList>
            <person name="Kjaerup R.B."/>
            <person name="Dalgaard T.S."/>
            <person name="Juul-Madsen H.R."/>
        </authorList>
    </citation>
    <scope>NUCLEOTIDE SEQUENCE [LARGE SCALE GENOMIC DNA]</scope>
    <source>
        <strain evidence="2 3">1199456.5</strain>
    </source>
</reference>
<accession>A0A1A0MXV6</accession>
<proteinExistence type="predicted"/>
<feature type="domain" description="CHAT" evidence="1">
    <location>
        <begin position="103"/>
        <end position="392"/>
    </location>
</feature>
<evidence type="ECO:0000259" key="1">
    <source>
        <dbReference type="Pfam" id="PF12770"/>
    </source>
</evidence>
<organism evidence="2 3">
    <name type="scientific">Mycolicibacterium mucogenicum</name>
    <name type="common">Mycobacterium mucogenicum</name>
    <dbReference type="NCBI Taxonomy" id="56689"/>
    <lineage>
        <taxon>Bacteria</taxon>
        <taxon>Bacillati</taxon>
        <taxon>Actinomycetota</taxon>
        <taxon>Actinomycetes</taxon>
        <taxon>Mycobacteriales</taxon>
        <taxon>Mycobacteriaceae</taxon>
        <taxon>Mycolicibacterium</taxon>
    </lineage>
</organism>
<evidence type="ECO:0000313" key="3">
    <source>
        <dbReference type="Proteomes" id="UP000093962"/>
    </source>
</evidence>
<dbReference type="RefSeq" id="WP_064857974.1">
    <property type="nucleotide sequence ID" value="NZ_LZSF01000059.1"/>
</dbReference>
<protein>
    <submittedName>
        <fullName evidence="2">CHAT domain-containing protein</fullName>
    </submittedName>
</protein>
<sequence length="400" mass="42416">MVDMPVTEDTATTLVLRFADIGIATYVSLRVVGAPERLVTWVVAEDVVLAVTSALAEALPDPLDGEQLPEALTRSLATGPFAAVARERELARLLGALLPDEVWDLLRQYTGDPELPVLFVSPSARLSRVPWGLLAQPSGTDDQRLMELADLLLAVPANIANAPRRQSSPVGGPPLLLLDPKVPGQRPDSALGSVLGRPAPDTALARHFGERPALPAVTAPVELFRRADADRHWLATQLTQQPSRLVYVGHASAAHDRDGSAEQAALHLAEPEPLTAADIMVMGLPIPPRVALVACASGADYRFDEATGLVAAMILGGAQVVTATLWSLPTTAGYRAATAGTADPMPEAIIAVDTAHESATPARAVNHWQRECLRRWRTGGAALSPVYWAATMSFTVDGAR</sequence>
<dbReference type="Pfam" id="PF12770">
    <property type="entry name" value="CHAT"/>
    <property type="match status" value="1"/>
</dbReference>
<dbReference type="EMBL" id="LZSF01000059">
    <property type="protein sequence ID" value="OBA90230.1"/>
    <property type="molecule type" value="Genomic_DNA"/>
</dbReference>
<name>A0A1A0MXV6_MYCMU</name>
<gene>
    <name evidence="2" type="ORF">A5642_13175</name>
</gene>
<dbReference type="InterPro" id="IPR024983">
    <property type="entry name" value="CHAT_dom"/>
</dbReference>
<dbReference type="AlphaFoldDB" id="A0A1A0MXV6"/>